<protein>
    <submittedName>
        <fullName evidence="1">Uncharacterized protein</fullName>
    </submittedName>
</protein>
<dbReference type="Proteomes" id="UP000321197">
    <property type="component" value="Unassembled WGS sequence"/>
</dbReference>
<comment type="caution">
    <text evidence="1">The sequence shown here is derived from an EMBL/GenBank/DDBJ whole genome shotgun (WGS) entry which is preliminary data.</text>
</comment>
<dbReference type="EMBL" id="BJXL01000001">
    <property type="protein sequence ID" value="GEM81908.1"/>
    <property type="molecule type" value="Genomic_DNA"/>
</dbReference>
<accession>A0A511QWZ9</accession>
<reference evidence="1 2" key="1">
    <citation type="submission" date="2019-07" db="EMBL/GenBank/DDBJ databases">
        <title>Whole genome shotgun sequence of Meiothermus hypogaeus NBRC 106114.</title>
        <authorList>
            <person name="Hosoyama A."/>
            <person name="Uohara A."/>
            <person name="Ohji S."/>
            <person name="Ichikawa N."/>
        </authorList>
    </citation>
    <scope>NUCLEOTIDE SEQUENCE [LARGE SCALE GENOMIC DNA]</scope>
    <source>
        <strain evidence="1 2">NBRC 106114</strain>
    </source>
</reference>
<dbReference type="RefSeq" id="WP_119340530.1">
    <property type="nucleotide sequence ID" value="NZ_BJXL01000001.1"/>
</dbReference>
<name>A0A511QWZ9_9DEIN</name>
<gene>
    <name evidence="1" type="ORF">MHY01S_00740</name>
</gene>
<dbReference type="AlphaFoldDB" id="A0A511QWZ9"/>
<evidence type="ECO:0000313" key="1">
    <source>
        <dbReference type="EMBL" id="GEM81908.1"/>
    </source>
</evidence>
<sequence>MTPREKILEQALLIARYAPKKRGRYAGRAQVPWSCVEKIRQALKELDIDPNHWDLSGNLEKLKEAP</sequence>
<evidence type="ECO:0000313" key="2">
    <source>
        <dbReference type="Proteomes" id="UP000321197"/>
    </source>
</evidence>
<proteinExistence type="predicted"/>
<organism evidence="1 2">
    <name type="scientific">Meiothermus hypogaeus NBRC 106114</name>
    <dbReference type="NCBI Taxonomy" id="1227553"/>
    <lineage>
        <taxon>Bacteria</taxon>
        <taxon>Thermotogati</taxon>
        <taxon>Deinococcota</taxon>
        <taxon>Deinococci</taxon>
        <taxon>Thermales</taxon>
        <taxon>Thermaceae</taxon>
        <taxon>Meiothermus</taxon>
    </lineage>
</organism>